<proteinExistence type="predicted"/>
<evidence type="ECO:0000313" key="6">
    <source>
        <dbReference type="Proteomes" id="UP000530660"/>
    </source>
</evidence>
<dbReference type="InterPro" id="IPR050559">
    <property type="entry name" value="P-Pant_transferase_sf"/>
</dbReference>
<reference evidence="5 6" key="1">
    <citation type="journal article" date="2020" name="J. Phycol.">
        <title>Comparative genome analysis reveals Cyanidiococcus gen. nov., a new extremophilic red algal genus sister to Cyanidioschyzon (Cyanidioschyzonaceae, Rhodophyta).</title>
        <authorList>
            <person name="Liu S.-L."/>
            <person name="Chiang Y.-R."/>
            <person name="Yoon H.S."/>
            <person name="Fu H.-Y."/>
        </authorList>
    </citation>
    <scope>NUCLEOTIDE SEQUENCE [LARGE SCALE GENOMIC DNA]</scope>
    <source>
        <strain evidence="5 6">THAL066</strain>
    </source>
</reference>
<evidence type="ECO:0000259" key="4">
    <source>
        <dbReference type="Pfam" id="PF01648"/>
    </source>
</evidence>
<keyword evidence="3" id="KW-0732">Signal</keyword>
<name>A0A7J7IK71_9RHOD</name>
<dbReference type="EC" id="2.7.8.7" evidence="1"/>
<feature type="domain" description="4'-phosphopantetheinyl transferase" evidence="4">
    <location>
        <begin position="131"/>
        <end position="206"/>
    </location>
</feature>
<dbReference type="GO" id="GO:0008897">
    <property type="term" value="F:holo-[acyl-carrier-protein] synthase activity"/>
    <property type="evidence" value="ECO:0007669"/>
    <property type="project" value="UniProtKB-EC"/>
</dbReference>
<evidence type="ECO:0000313" key="5">
    <source>
        <dbReference type="EMBL" id="KAF6003140.1"/>
    </source>
</evidence>
<dbReference type="GO" id="GO:0000287">
    <property type="term" value="F:magnesium ion binding"/>
    <property type="evidence" value="ECO:0007669"/>
    <property type="project" value="InterPro"/>
</dbReference>
<evidence type="ECO:0000256" key="2">
    <source>
        <dbReference type="ARBA" id="ARBA00022679"/>
    </source>
</evidence>
<accession>A0A7J7IK71</accession>
<dbReference type="InterPro" id="IPR008278">
    <property type="entry name" value="4-PPantetheinyl_Trfase_dom"/>
</dbReference>
<protein>
    <recommendedName>
        <fullName evidence="1">holo-[acyl-carrier-protein] synthase</fullName>
        <ecNumber evidence="1">2.7.8.7</ecNumber>
    </recommendedName>
</protein>
<organism evidence="5 6">
    <name type="scientific">Cyanidiococcus yangmingshanensis</name>
    <dbReference type="NCBI Taxonomy" id="2690220"/>
    <lineage>
        <taxon>Eukaryota</taxon>
        <taxon>Rhodophyta</taxon>
        <taxon>Bangiophyceae</taxon>
        <taxon>Cyanidiales</taxon>
        <taxon>Cyanidiaceae</taxon>
        <taxon>Cyanidiococcus</taxon>
    </lineage>
</organism>
<feature type="signal peptide" evidence="3">
    <location>
        <begin position="1"/>
        <end position="19"/>
    </location>
</feature>
<feature type="chain" id="PRO_5029893236" description="holo-[acyl-carrier-protein] synthase" evidence="3">
    <location>
        <begin position="20"/>
        <end position="270"/>
    </location>
</feature>
<dbReference type="Gene3D" id="3.90.470.20">
    <property type="entry name" value="4'-phosphopantetheinyl transferase domain"/>
    <property type="match status" value="1"/>
</dbReference>
<dbReference type="PANTHER" id="PTHR12215">
    <property type="entry name" value="PHOSPHOPANTETHEINE TRANSFERASE"/>
    <property type="match status" value="1"/>
</dbReference>
<dbReference type="GO" id="GO:0005829">
    <property type="term" value="C:cytosol"/>
    <property type="evidence" value="ECO:0007669"/>
    <property type="project" value="TreeGrafter"/>
</dbReference>
<dbReference type="InterPro" id="IPR037143">
    <property type="entry name" value="4-PPantetheinyl_Trfase_dom_sf"/>
</dbReference>
<evidence type="ECO:0000256" key="3">
    <source>
        <dbReference type="SAM" id="SignalP"/>
    </source>
</evidence>
<gene>
    <name evidence="5" type="ORF">F1559_004538</name>
</gene>
<keyword evidence="6" id="KW-1185">Reference proteome</keyword>
<sequence>MVWGGCVWVLPPLSAGASGASLALDLGPGVIHLWRLCWSGVQLPVNWLSESERVYASQLRSWRRQREFCACRAAWRAVLARFYVPGGLSPAELALGTAAHGKPYLLNGCVSWNASHTKDWAVLAVTNAAYAIGCDVERLDRRIRAPEALAKRLGLMPSSDGVGAPANGSLSRQVLAYWSEREAVAKALGTGLGRLSTTWPRSLESLQIVTIPVVPDQVLATVASSDTWTVQRIETFALDHLTLNEWSSLGRARPPDVGQQLDAAVCTECE</sequence>
<dbReference type="AlphaFoldDB" id="A0A7J7IK71"/>
<dbReference type="OrthoDB" id="10474860at2759"/>
<dbReference type="Proteomes" id="UP000530660">
    <property type="component" value="Unassembled WGS sequence"/>
</dbReference>
<dbReference type="EMBL" id="VWRR01000008">
    <property type="protein sequence ID" value="KAF6003140.1"/>
    <property type="molecule type" value="Genomic_DNA"/>
</dbReference>
<dbReference type="PANTHER" id="PTHR12215:SF10">
    <property type="entry name" value="L-AMINOADIPATE-SEMIALDEHYDE DEHYDROGENASE-PHOSPHOPANTETHEINYL TRANSFERASE"/>
    <property type="match status" value="1"/>
</dbReference>
<dbReference type="SUPFAM" id="SSF56214">
    <property type="entry name" value="4'-phosphopantetheinyl transferase"/>
    <property type="match status" value="2"/>
</dbReference>
<dbReference type="GO" id="GO:0019878">
    <property type="term" value="P:lysine biosynthetic process via aminoadipic acid"/>
    <property type="evidence" value="ECO:0007669"/>
    <property type="project" value="TreeGrafter"/>
</dbReference>
<dbReference type="Pfam" id="PF01648">
    <property type="entry name" value="ACPS"/>
    <property type="match status" value="1"/>
</dbReference>
<comment type="caution">
    <text evidence="5">The sequence shown here is derived from an EMBL/GenBank/DDBJ whole genome shotgun (WGS) entry which is preliminary data.</text>
</comment>
<keyword evidence="2" id="KW-0808">Transferase</keyword>
<evidence type="ECO:0000256" key="1">
    <source>
        <dbReference type="ARBA" id="ARBA00013172"/>
    </source>
</evidence>